<dbReference type="AlphaFoldDB" id="A0AAF0EVG4"/>
<feature type="signal peptide" evidence="3">
    <location>
        <begin position="1"/>
        <end position="21"/>
    </location>
</feature>
<evidence type="ECO:0000313" key="6">
    <source>
        <dbReference type="Proteomes" id="UP001217754"/>
    </source>
</evidence>
<feature type="domain" description="FAS1" evidence="4">
    <location>
        <begin position="366"/>
        <end position="527"/>
    </location>
</feature>
<keyword evidence="6" id="KW-1185">Reference proteome</keyword>
<protein>
    <recommendedName>
        <fullName evidence="4">FAS1 domain-containing protein</fullName>
    </recommendedName>
</protein>
<dbReference type="GeneID" id="85224282"/>
<keyword evidence="2" id="KW-1133">Transmembrane helix</keyword>
<dbReference type="GO" id="GO:0000329">
    <property type="term" value="C:fungal-type vacuole membrane"/>
    <property type="evidence" value="ECO:0007669"/>
    <property type="project" value="TreeGrafter"/>
</dbReference>
<feature type="domain" description="FAS1" evidence="4">
    <location>
        <begin position="219"/>
        <end position="360"/>
    </location>
</feature>
<dbReference type="EMBL" id="CP119958">
    <property type="protein sequence ID" value="WFD37686.1"/>
    <property type="molecule type" value="Genomic_DNA"/>
</dbReference>
<dbReference type="PANTHER" id="PTHR10900:SF77">
    <property type="entry name" value="FI19380P1"/>
    <property type="match status" value="1"/>
</dbReference>
<dbReference type="InterPro" id="IPR000782">
    <property type="entry name" value="FAS1_domain"/>
</dbReference>
<keyword evidence="2" id="KW-0812">Transmembrane</keyword>
<feature type="chain" id="PRO_5042103781" description="FAS1 domain-containing protein" evidence="3">
    <location>
        <begin position="22"/>
        <end position="910"/>
    </location>
</feature>
<feature type="region of interest" description="Disordered" evidence="1">
    <location>
        <begin position="135"/>
        <end position="165"/>
    </location>
</feature>
<evidence type="ECO:0000256" key="2">
    <source>
        <dbReference type="SAM" id="Phobius"/>
    </source>
</evidence>
<feature type="domain" description="FAS1" evidence="4">
    <location>
        <begin position="23"/>
        <end position="216"/>
    </location>
</feature>
<dbReference type="InterPro" id="IPR050904">
    <property type="entry name" value="Adhesion/Biosynth-related"/>
</dbReference>
<dbReference type="PROSITE" id="PS50213">
    <property type="entry name" value="FAS1"/>
    <property type="match status" value="4"/>
</dbReference>
<sequence length="910" mass="99818">MRTAGWWAVAGVAAALCGVHADSRNLVDVISTRRDLSHFVHLLQRTRLLPTLNRMQELDEGQTGMTLFAPNNAAFEQAMQGDSLRAEFWRQALQDEPSDNIHAALRQQLWYHVVNYTLSEPGNGIELHETLHFPSRKRLEEPTRPGPIPQPPNGPPHPGAEDQGGLLAGYGQLLRIAKDGRTTKVGVDAKGRGGATVTDIDRSSSRGVVMVTDAILDLPPTLMALLQTAPQVARVFSQLSNKTLHTLSTTAHMTMFLPSENALEALSPLEQEYIHGQWAEADEDRLKLFAWHASSIGLGSGKVGYAYRLRDAHDVDLTTVLGGEMHVRAEDGTIDVGGARVVEEDILTENGVVHTVDDLHLPFGDLGMTPEKYLLVLRAVRFVRLLRETGLAHYVNQDPHEPPREEAPQGAFTIVAPSDEALDRWLDAQRRSALVVQNAPHLDNAAPEPDMHELRQLLLYHILPGHLPNGTKERLLSTELHTPQLGGGAQRIVLEHTAANTTLGGVAMDSAPICAGNTTMYLASDVLPVPGSVVSAAAASSLTTYVAAARASGMQDTLRTVPNTTYLVPHDEAFAELGLVTKYLLLPAKQSREDMANVLQYHAVRGIHYNDTLGTEWAPFSTHTNETVHLRIARGRIEAQWADKHVAQSRVVDRLTETGVLHSIDRVSYPPELSISMEKLLRAANASEMLRLVRRTGFDWVLDREVPHDTGSRCAKKTVLLVPTDAAFARMNLTHYESDEMLLRTLVAQHILLVDDCGKKRRASPLRLPISLQDDAVHVSLLDKSEGGTSQHGALAFRRVSRPSADALGYVVGVLGTRGTSGHRHYAHVLDFGSVYDQEACHEALCAGGIFTLDGVIEPYLPGWFFRWGWFSLVGLLGVVALCSGGAYVYLCMRSRGYRQIPDALEGEEE</sequence>
<dbReference type="InterPro" id="IPR036378">
    <property type="entry name" value="FAS1_dom_sf"/>
</dbReference>
<evidence type="ECO:0000256" key="3">
    <source>
        <dbReference type="SAM" id="SignalP"/>
    </source>
</evidence>
<dbReference type="SMART" id="SM00554">
    <property type="entry name" value="FAS1"/>
    <property type="match status" value="3"/>
</dbReference>
<dbReference type="Gene3D" id="2.30.180.10">
    <property type="entry name" value="FAS1 domain"/>
    <property type="match status" value="4"/>
</dbReference>
<dbReference type="Pfam" id="PF02469">
    <property type="entry name" value="Fasciclin"/>
    <property type="match status" value="4"/>
</dbReference>
<evidence type="ECO:0000259" key="4">
    <source>
        <dbReference type="PROSITE" id="PS50213"/>
    </source>
</evidence>
<feature type="transmembrane region" description="Helical" evidence="2">
    <location>
        <begin position="868"/>
        <end position="891"/>
    </location>
</feature>
<keyword evidence="2" id="KW-0472">Membrane</keyword>
<dbReference type="RefSeq" id="XP_060120583.1">
    <property type="nucleotide sequence ID" value="XM_060264600.1"/>
</dbReference>
<evidence type="ECO:0000256" key="1">
    <source>
        <dbReference type="SAM" id="MobiDB-lite"/>
    </source>
</evidence>
<keyword evidence="3" id="KW-0732">Signal</keyword>
<accession>A0AAF0EVG4</accession>
<dbReference type="PANTHER" id="PTHR10900">
    <property type="entry name" value="PERIOSTIN-RELATED"/>
    <property type="match status" value="1"/>
</dbReference>
<organism evidence="5 6">
    <name type="scientific">Malassezia japonica</name>
    <dbReference type="NCBI Taxonomy" id="223818"/>
    <lineage>
        <taxon>Eukaryota</taxon>
        <taxon>Fungi</taxon>
        <taxon>Dikarya</taxon>
        <taxon>Basidiomycota</taxon>
        <taxon>Ustilaginomycotina</taxon>
        <taxon>Malasseziomycetes</taxon>
        <taxon>Malasseziales</taxon>
        <taxon>Malasseziaceae</taxon>
        <taxon>Malassezia</taxon>
    </lineage>
</organism>
<gene>
    <name evidence="5" type="ORF">MJAP1_000633</name>
</gene>
<name>A0AAF0EVG4_9BASI</name>
<dbReference type="Proteomes" id="UP001217754">
    <property type="component" value="Chromosome 1"/>
</dbReference>
<dbReference type="GO" id="GO:0016236">
    <property type="term" value="P:macroautophagy"/>
    <property type="evidence" value="ECO:0007669"/>
    <property type="project" value="TreeGrafter"/>
</dbReference>
<dbReference type="GO" id="GO:0005615">
    <property type="term" value="C:extracellular space"/>
    <property type="evidence" value="ECO:0007669"/>
    <property type="project" value="TreeGrafter"/>
</dbReference>
<feature type="compositionally biased region" description="Pro residues" evidence="1">
    <location>
        <begin position="144"/>
        <end position="158"/>
    </location>
</feature>
<dbReference type="SUPFAM" id="SSF82153">
    <property type="entry name" value="FAS1 domain"/>
    <property type="match status" value="4"/>
</dbReference>
<evidence type="ECO:0000313" key="5">
    <source>
        <dbReference type="EMBL" id="WFD37686.1"/>
    </source>
</evidence>
<proteinExistence type="predicted"/>
<reference evidence="5" key="1">
    <citation type="submission" date="2023-03" db="EMBL/GenBank/DDBJ databases">
        <title>Mating type loci evolution in Malassezia.</title>
        <authorList>
            <person name="Coelho M.A."/>
        </authorList>
    </citation>
    <scope>NUCLEOTIDE SEQUENCE</scope>
    <source>
        <strain evidence="5">CBS 9431</strain>
    </source>
</reference>
<feature type="domain" description="FAS1" evidence="4">
    <location>
        <begin position="529"/>
        <end position="668"/>
    </location>
</feature>